<accession>U5NA67</accession>
<protein>
    <recommendedName>
        <fullName evidence="3">Methyl-accepting chemotaxis protein</fullName>
    </recommendedName>
</protein>
<dbReference type="Pfam" id="PF14335">
    <property type="entry name" value="DUF4391"/>
    <property type="match status" value="1"/>
</dbReference>
<dbReference type="eggNOG" id="ENOG5032C11">
    <property type="taxonomic scope" value="Bacteria"/>
</dbReference>
<evidence type="ECO:0000313" key="2">
    <source>
        <dbReference type="Proteomes" id="UP000017184"/>
    </source>
</evidence>
<keyword evidence="2" id="KW-1185">Reference proteome</keyword>
<dbReference type="Proteomes" id="UP000017184">
    <property type="component" value="Chromosome"/>
</dbReference>
<dbReference type="AlphaFoldDB" id="U5NA67"/>
<dbReference type="KEGG" id="cbx:Cenrod_2230"/>
<dbReference type="STRING" id="946483.Cenrod_2230"/>
<dbReference type="OrthoDB" id="9805811at2"/>
<dbReference type="InterPro" id="IPR025503">
    <property type="entry name" value="DUF4391"/>
</dbReference>
<dbReference type="RefSeq" id="WP_022775648.1">
    <property type="nucleotide sequence ID" value="NC_022576.1"/>
</dbReference>
<dbReference type="PATRIC" id="fig|946483.4.peg.2249"/>
<sequence length="263" mass="28673">MSQTSVGLTADQVVSALGLPAAAMVNQRVPKKLLLENGAPTAADRKLIQDHIEAVTWVAALKPANVGVPDYQDAQRTYLELAVLSVVLQDLGATDPQSTKVHRIGELLHRAIPYPVLLVLQDGDRLFMSLCHIRWAQKETDKTVLDGEHLFAMLAPDAFRSAFLAALALNQQPRADLFALYQGWMDTVSAWQAAAVSGRFALSESPAQATERRAALHRCRELDAQIASLRSAASKEKQVARQVAVNLEIKALLADRQRIAANV</sequence>
<dbReference type="EMBL" id="CP004885">
    <property type="protein sequence ID" value="AGX88297.1"/>
    <property type="molecule type" value="Genomic_DNA"/>
</dbReference>
<proteinExistence type="predicted"/>
<evidence type="ECO:0008006" key="3">
    <source>
        <dbReference type="Google" id="ProtNLM"/>
    </source>
</evidence>
<organism evidence="1 2">
    <name type="scientific">Candidatus Symbiobacter mobilis CR</name>
    <dbReference type="NCBI Taxonomy" id="946483"/>
    <lineage>
        <taxon>Bacteria</taxon>
        <taxon>Pseudomonadati</taxon>
        <taxon>Pseudomonadota</taxon>
        <taxon>Betaproteobacteria</taxon>
        <taxon>Burkholderiales</taxon>
        <taxon>Comamonadaceae</taxon>
    </lineage>
</organism>
<evidence type="ECO:0000313" key="1">
    <source>
        <dbReference type="EMBL" id="AGX88297.1"/>
    </source>
</evidence>
<dbReference type="HOGENOM" id="CLU_083612_0_0_4"/>
<reference evidence="1 2" key="1">
    <citation type="journal article" date="2013" name="Genome Biol.">
        <title>Genomic analysis reveals key aspects of prokaryotic symbiosis in the phototrophic consortium "Chlorochromatium aggregatum".</title>
        <authorList>
            <person name="Liu Z."/>
            <person name="Muller J."/>
            <person name="Li T."/>
            <person name="Alvey R.M."/>
            <person name="Vogl K."/>
            <person name="Frigaard N.U."/>
            <person name="Rockwell N.C."/>
            <person name="Boyd E.S."/>
            <person name="Tomsho L.P."/>
            <person name="Schuster S.C."/>
            <person name="Henke P."/>
            <person name="Rohde M."/>
            <person name="Overmann J."/>
            <person name="Bryant D.A."/>
        </authorList>
    </citation>
    <scope>NUCLEOTIDE SEQUENCE [LARGE SCALE GENOMIC DNA]</scope>
    <source>
        <strain evidence="1">CR</strain>
    </source>
</reference>
<name>U5NA67_9BURK</name>
<gene>
    <name evidence="1" type="ORF">Cenrod_2230</name>
</gene>